<dbReference type="InterPro" id="IPR013083">
    <property type="entry name" value="Znf_RING/FYVE/PHD"/>
</dbReference>
<dbReference type="EMBL" id="JARBDR010000908">
    <property type="protein sequence ID" value="KAJ8303770.1"/>
    <property type="molecule type" value="Genomic_DNA"/>
</dbReference>
<sequence>MLGNHSTGGGAAVGGGARVHGRKKLFCVCRRPDDGKFMIRCDKCKEWFHGSCVGVTSEEGAEIDEYICKDCQSSVVGDVSGGSSVVLRSRDSSEHPGGLRRKDESIDTVAAVLDENEIKLHKLWNKEQGAHYFIARVYAFNVSEEDIFSLKAILGRQISSFMKSMCNQHREQKVVKCKMNCPEHSKQLDGCICGVYTLMFAEKHPQGVQCTNITTENLQQERKKIAVTLLQYSDILHDKLGRGLCLVGLVVDSGAFSKAGTIPVLVIFYNNNSSDKVNT</sequence>
<dbReference type="InterPro" id="IPR019787">
    <property type="entry name" value="Znf_PHD-finger"/>
</dbReference>
<protein>
    <recommendedName>
        <fullName evidence="7">PHD-type domain-containing protein</fullName>
    </recommendedName>
</protein>
<evidence type="ECO:0000256" key="4">
    <source>
        <dbReference type="ARBA" id="ARBA00022833"/>
    </source>
</evidence>
<dbReference type="InterPro" id="IPR011011">
    <property type="entry name" value="Znf_FYVE_PHD"/>
</dbReference>
<evidence type="ECO:0000313" key="8">
    <source>
        <dbReference type="EMBL" id="KAJ8303770.1"/>
    </source>
</evidence>
<reference evidence="8 9" key="1">
    <citation type="submission" date="2022-12" db="EMBL/GenBank/DDBJ databases">
        <title>Chromosome-level genome of Tegillarca granosa.</title>
        <authorList>
            <person name="Kim J."/>
        </authorList>
    </citation>
    <scope>NUCLEOTIDE SEQUENCE [LARGE SCALE GENOMIC DNA]</scope>
    <source>
        <strain evidence="8">Teg-2019</strain>
        <tissue evidence="8">Adductor muscle</tissue>
    </source>
</reference>
<dbReference type="InterPro" id="IPR019786">
    <property type="entry name" value="Zinc_finger_PHD-type_CS"/>
</dbReference>
<dbReference type="PANTHER" id="PTHR46174">
    <property type="entry name" value="CXXC-TYPE ZINC FINGER PROTEIN 1"/>
    <property type="match status" value="1"/>
</dbReference>
<comment type="subcellular location">
    <subcellularLocation>
        <location evidence="1">Nucleus</location>
    </subcellularLocation>
</comment>
<proteinExistence type="predicted"/>
<dbReference type="InterPro" id="IPR037869">
    <property type="entry name" value="Spp1/CFP1"/>
</dbReference>
<dbReference type="InterPro" id="IPR001965">
    <property type="entry name" value="Znf_PHD"/>
</dbReference>
<keyword evidence="9" id="KW-1185">Reference proteome</keyword>
<keyword evidence="5" id="KW-0539">Nucleus</keyword>
<dbReference type="Pfam" id="PF00628">
    <property type="entry name" value="PHD"/>
    <property type="match status" value="1"/>
</dbReference>
<accession>A0ABQ9EF15</accession>
<dbReference type="PROSITE" id="PS50016">
    <property type="entry name" value="ZF_PHD_2"/>
    <property type="match status" value="1"/>
</dbReference>
<comment type="caution">
    <text evidence="8">The sequence shown here is derived from an EMBL/GenBank/DDBJ whole genome shotgun (WGS) entry which is preliminary data.</text>
</comment>
<dbReference type="SUPFAM" id="SSF57903">
    <property type="entry name" value="FYVE/PHD zinc finger"/>
    <property type="match status" value="1"/>
</dbReference>
<gene>
    <name evidence="8" type="ORF">KUTeg_018693</name>
</gene>
<dbReference type="InterPro" id="IPR038765">
    <property type="entry name" value="Papain-like_cys_pep_sf"/>
</dbReference>
<evidence type="ECO:0000256" key="3">
    <source>
        <dbReference type="ARBA" id="ARBA00022771"/>
    </source>
</evidence>
<evidence type="ECO:0000256" key="6">
    <source>
        <dbReference type="PROSITE-ProRule" id="PRU00146"/>
    </source>
</evidence>
<dbReference type="Gene3D" id="3.40.395.10">
    <property type="entry name" value="Adenoviral Proteinase, Chain A"/>
    <property type="match status" value="1"/>
</dbReference>
<dbReference type="SUPFAM" id="SSF54001">
    <property type="entry name" value="Cysteine proteinases"/>
    <property type="match status" value="1"/>
</dbReference>
<dbReference type="PANTHER" id="PTHR46174:SF1">
    <property type="entry name" value="CXXC-TYPE ZINC FINGER PROTEIN 1"/>
    <property type="match status" value="1"/>
</dbReference>
<evidence type="ECO:0000313" key="9">
    <source>
        <dbReference type="Proteomes" id="UP001217089"/>
    </source>
</evidence>
<evidence type="ECO:0000259" key="7">
    <source>
        <dbReference type="PROSITE" id="PS50016"/>
    </source>
</evidence>
<keyword evidence="2" id="KW-0479">Metal-binding</keyword>
<evidence type="ECO:0000256" key="2">
    <source>
        <dbReference type="ARBA" id="ARBA00022723"/>
    </source>
</evidence>
<keyword evidence="4" id="KW-0862">Zinc</keyword>
<evidence type="ECO:0000256" key="5">
    <source>
        <dbReference type="ARBA" id="ARBA00023242"/>
    </source>
</evidence>
<dbReference type="Proteomes" id="UP001217089">
    <property type="component" value="Unassembled WGS sequence"/>
</dbReference>
<dbReference type="PROSITE" id="PS01359">
    <property type="entry name" value="ZF_PHD_1"/>
    <property type="match status" value="1"/>
</dbReference>
<dbReference type="Gene3D" id="3.30.40.10">
    <property type="entry name" value="Zinc/RING finger domain, C3HC4 (zinc finger)"/>
    <property type="match status" value="1"/>
</dbReference>
<evidence type="ECO:0000256" key="1">
    <source>
        <dbReference type="ARBA" id="ARBA00004123"/>
    </source>
</evidence>
<keyword evidence="3 6" id="KW-0863">Zinc-finger</keyword>
<feature type="domain" description="PHD-type" evidence="7">
    <location>
        <begin position="24"/>
        <end position="74"/>
    </location>
</feature>
<name>A0ABQ9EF15_TEGGR</name>
<dbReference type="SMART" id="SM00249">
    <property type="entry name" value="PHD"/>
    <property type="match status" value="1"/>
</dbReference>
<organism evidence="8 9">
    <name type="scientific">Tegillarca granosa</name>
    <name type="common">Malaysian cockle</name>
    <name type="synonym">Anadara granosa</name>
    <dbReference type="NCBI Taxonomy" id="220873"/>
    <lineage>
        <taxon>Eukaryota</taxon>
        <taxon>Metazoa</taxon>
        <taxon>Spiralia</taxon>
        <taxon>Lophotrochozoa</taxon>
        <taxon>Mollusca</taxon>
        <taxon>Bivalvia</taxon>
        <taxon>Autobranchia</taxon>
        <taxon>Pteriomorphia</taxon>
        <taxon>Arcoida</taxon>
        <taxon>Arcoidea</taxon>
        <taxon>Arcidae</taxon>
        <taxon>Tegillarca</taxon>
    </lineage>
</organism>